<dbReference type="AlphaFoldDB" id="A0AA96GDX4"/>
<dbReference type="PANTHER" id="PTHR43058:SF1">
    <property type="entry name" value="DUF427 DOMAIN-CONTAINING PROTEIN"/>
    <property type="match status" value="1"/>
</dbReference>
<dbReference type="Pfam" id="PF04248">
    <property type="entry name" value="NTP_transf_9"/>
    <property type="match status" value="1"/>
</dbReference>
<proteinExistence type="predicted"/>
<evidence type="ECO:0000256" key="1">
    <source>
        <dbReference type="SAM" id="MobiDB-lite"/>
    </source>
</evidence>
<evidence type="ECO:0000259" key="2">
    <source>
        <dbReference type="Pfam" id="PF04248"/>
    </source>
</evidence>
<keyword evidence="4" id="KW-1185">Reference proteome</keyword>
<dbReference type="RefSeq" id="WP_312646056.1">
    <property type="nucleotide sequence ID" value="NZ_CP116967.1"/>
</dbReference>
<gene>
    <name evidence="3" type="ORF">PP769_06090</name>
</gene>
<feature type="region of interest" description="Disordered" evidence="1">
    <location>
        <begin position="19"/>
        <end position="40"/>
    </location>
</feature>
<accession>A0AA96GDX4</accession>
<dbReference type="Proteomes" id="UP001302719">
    <property type="component" value="Chromosome"/>
</dbReference>
<protein>
    <submittedName>
        <fullName evidence="3">DUF427 domain-containing protein</fullName>
    </submittedName>
</protein>
<evidence type="ECO:0000313" key="4">
    <source>
        <dbReference type="Proteomes" id="UP001302719"/>
    </source>
</evidence>
<dbReference type="Gene3D" id="2.170.150.40">
    <property type="entry name" value="Domain of unknown function (DUF427)"/>
    <property type="match status" value="1"/>
</dbReference>
<sequence>MTQHVPEWLRAARSKWQYRGQERPPFAEKPSPGQESVWDYPRPPRLIPDHRRVVVRIRERVLADSSSTFRFLETASPPTFYLSPADVDVSGLVLTCASSLCEWKGTAQYWILAEGQNEGDPVAWIYPHPYPGFESIAGYFSFYPGRVECYVNDERVLPQPGGFYGGWVTREIVGPFKGLTGTGGW</sequence>
<dbReference type="InterPro" id="IPR007361">
    <property type="entry name" value="DUF427"/>
</dbReference>
<reference evidence="3 4" key="1">
    <citation type="submission" date="2023-01" db="EMBL/GenBank/DDBJ databases">
        <title>Cultivation and genomic characterization of new, ubiquitous marine nitrite-oxidizing bacteria from the Nitrospirales.</title>
        <authorList>
            <person name="Mueller A.J."/>
            <person name="Daebeler A."/>
            <person name="Herbold C.W."/>
            <person name="Kirkegaard R.H."/>
            <person name="Daims H."/>
        </authorList>
    </citation>
    <scope>NUCLEOTIDE SEQUENCE [LARGE SCALE GENOMIC DNA]</scope>
    <source>
        <strain evidence="3 4">VA</strain>
    </source>
</reference>
<dbReference type="InterPro" id="IPR038694">
    <property type="entry name" value="DUF427_sf"/>
</dbReference>
<dbReference type="KEGG" id="nall:PP769_06090"/>
<evidence type="ECO:0000313" key="3">
    <source>
        <dbReference type="EMBL" id="WNM59332.1"/>
    </source>
</evidence>
<dbReference type="PANTHER" id="PTHR43058">
    <property type="entry name" value="SLR0655 PROTEIN"/>
    <property type="match status" value="1"/>
</dbReference>
<feature type="domain" description="DUF427" evidence="2">
    <location>
        <begin position="53"/>
        <end position="144"/>
    </location>
</feature>
<name>A0AA96GDX4_9BACT</name>
<dbReference type="EMBL" id="CP116967">
    <property type="protein sequence ID" value="WNM59332.1"/>
    <property type="molecule type" value="Genomic_DNA"/>
</dbReference>
<organism evidence="3 4">
    <name type="scientific">Candidatus Nitrospira allomarina</name>
    <dbReference type="NCBI Taxonomy" id="3020900"/>
    <lineage>
        <taxon>Bacteria</taxon>
        <taxon>Pseudomonadati</taxon>
        <taxon>Nitrospirota</taxon>
        <taxon>Nitrospiria</taxon>
        <taxon>Nitrospirales</taxon>
        <taxon>Nitrospiraceae</taxon>
        <taxon>Nitrospira</taxon>
    </lineage>
</organism>